<proteinExistence type="predicted"/>
<evidence type="ECO:0000313" key="2">
    <source>
        <dbReference type="Proteomes" id="UP001183619"/>
    </source>
</evidence>
<reference evidence="1 2" key="1">
    <citation type="submission" date="2023-07" db="EMBL/GenBank/DDBJ databases">
        <title>Sequencing the genomes of 1000 actinobacteria strains.</title>
        <authorList>
            <person name="Klenk H.-P."/>
        </authorList>
    </citation>
    <scope>NUCLEOTIDE SEQUENCE [LARGE SCALE GENOMIC DNA]</scope>
    <source>
        <strain evidence="1 2">DSM 44508</strain>
    </source>
</reference>
<evidence type="ECO:0000313" key="1">
    <source>
        <dbReference type="EMBL" id="MDR7354393.1"/>
    </source>
</evidence>
<organism evidence="1 2">
    <name type="scientific">Corynebacterium felinum</name>
    <dbReference type="NCBI Taxonomy" id="131318"/>
    <lineage>
        <taxon>Bacteria</taxon>
        <taxon>Bacillati</taxon>
        <taxon>Actinomycetota</taxon>
        <taxon>Actinomycetes</taxon>
        <taxon>Mycobacteriales</taxon>
        <taxon>Corynebacteriaceae</taxon>
        <taxon>Corynebacterium</taxon>
    </lineage>
</organism>
<name>A0ABU2B714_9CORY</name>
<dbReference type="Proteomes" id="UP001183619">
    <property type="component" value="Unassembled WGS sequence"/>
</dbReference>
<gene>
    <name evidence="1" type="ORF">J2S37_000931</name>
</gene>
<comment type="caution">
    <text evidence="1">The sequence shown here is derived from an EMBL/GenBank/DDBJ whole genome shotgun (WGS) entry which is preliminary data.</text>
</comment>
<keyword evidence="2" id="KW-1185">Reference proteome</keyword>
<dbReference type="EMBL" id="JAVDYF010000001">
    <property type="protein sequence ID" value="MDR7354393.1"/>
    <property type="molecule type" value="Genomic_DNA"/>
</dbReference>
<sequence>MGVHEQLGQSIVGMGIGETAGCVAVSHNNGDHCYLL</sequence>
<accession>A0ABU2B714</accession>
<protein>
    <submittedName>
        <fullName evidence="1">Uncharacterized protein</fullName>
    </submittedName>
</protein>